<dbReference type="GO" id="GO:0005634">
    <property type="term" value="C:nucleus"/>
    <property type="evidence" value="ECO:0007669"/>
    <property type="project" value="TreeGrafter"/>
</dbReference>
<dbReference type="Gene3D" id="3.40.50.720">
    <property type="entry name" value="NAD(P)-binding Rossmann-like Domain"/>
    <property type="match status" value="1"/>
</dbReference>
<sequence length="333" mass="35532">MRTSTRLNMNAVHNLRRASSKRPVKIGIRPEDPKRIWERHAPLTPDAVYELVAEGRASVEVVSSPKRIFSDQEYRKVVASCRVLSFSGGGFGPVGPSCVCTTLRYRVFLHLNPAMKAVIVREIISLVLRPAAPSTAAVVAAAAASSAAAASAKHIRFSDAEPSKPAPTPKGLSAKDKEKEKEKEKKSTNTHARYYATVTFNQIVLTPGDRDVALQLIDVYFEMFKELLGEGAGDEVGGDADADAVPDGGAGSAGGGRGRGKAKRKRRRSSRRIREAGLGIGKGKGKGKGKIMEVKGAAGFTEVEDSNSKLISAILTGVNRALPFAKIDAADVR</sequence>
<gene>
    <name evidence="2" type="ORF">CVT25_010525</name>
</gene>
<evidence type="ECO:0000313" key="3">
    <source>
        <dbReference type="Proteomes" id="UP000283269"/>
    </source>
</evidence>
<dbReference type="AlphaFoldDB" id="A0A409X2J6"/>
<dbReference type="PANTHER" id="PTHR12048:SF0">
    <property type="entry name" value="CCAAT_ENHANCER-BINDING PROTEIN ZETA"/>
    <property type="match status" value="1"/>
</dbReference>
<evidence type="ECO:0000256" key="1">
    <source>
        <dbReference type="SAM" id="MobiDB-lite"/>
    </source>
</evidence>
<keyword evidence="3" id="KW-1185">Reference proteome</keyword>
<reference evidence="2 3" key="1">
    <citation type="journal article" date="2018" name="Evol. Lett.">
        <title>Horizontal gene cluster transfer increased hallucinogenic mushroom diversity.</title>
        <authorList>
            <person name="Reynolds H.T."/>
            <person name="Vijayakumar V."/>
            <person name="Gluck-Thaler E."/>
            <person name="Korotkin H.B."/>
            <person name="Matheny P.B."/>
            <person name="Slot J.C."/>
        </authorList>
    </citation>
    <scope>NUCLEOTIDE SEQUENCE [LARGE SCALE GENOMIC DNA]</scope>
    <source>
        <strain evidence="2 3">2631</strain>
    </source>
</reference>
<dbReference type="PANTHER" id="PTHR12048">
    <property type="entry name" value="CCAAT-BINDING FACTOR-RELATED"/>
    <property type="match status" value="1"/>
</dbReference>
<dbReference type="InterPro" id="IPR040155">
    <property type="entry name" value="CEBPZ/Mak21-like"/>
</dbReference>
<dbReference type="OrthoDB" id="28947at2759"/>
<proteinExistence type="predicted"/>
<feature type="region of interest" description="Disordered" evidence="1">
    <location>
        <begin position="238"/>
        <end position="284"/>
    </location>
</feature>
<feature type="compositionally biased region" description="Basic residues" evidence="1">
    <location>
        <begin position="258"/>
        <end position="271"/>
    </location>
</feature>
<dbReference type="InParanoid" id="A0A409X2J6"/>
<dbReference type="Proteomes" id="UP000283269">
    <property type="component" value="Unassembled WGS sequence"/>
</dbReference>
<comment type="caution">
    <text evidence="2">The sequence shown here is derived from an EMBL/GenBank/DDBJ whole genome shotgun (WGS) entry which is preliminary data.</text>
</comment>
<dbReference type="EMBL" id="NHYD01002777">
    <property type="protein sequence ID" value="PPQ84983.1"/>
    <property type="molecule type" value="Genomic_DNA"/>
</dbReference>
<protein>
    <submittedName>
        <fullName evidence="2">Uncharacterized protein</fullName>
    </submittedName>
</protein>
<organism evidence="2 3">
    <name type="scientific">Psilocybe cyanescens</name>
    <dbReference type="NCBI Taxonomy" id="93625"/>
    <lineage>
        <taxon>Eukaryota</taxon>
        <taxon>Fungi</taxon>
        <taxon>Dikarya</taxon>
        <taxon>Basidiomycota</taxon>
        <taxon>Agaricomycotina</taxon>
        <taxon>Agaricomycetes</taxon>
        <taxon>Agaricomycetidae</taxon>
        <taxon>Agaricales</taxon>
        <taxon>Agaricineae</taxon>
        <taxon>Strophariaceae</taxon>
        <taxon>Psilocybe</taxon>
    </lineage>
</organism>
<name>A0A409X2J6_PSICY</name>
<evidence type="ECO:0000313" key="2">
    <source>
        <dbReference type="EMBL" id="PPQ84983.1"/>
    </source>
</evidence>
<dbReference type="STRING" id="93625.A0A409X2J6"/>
<feature type="compositionally biased region" description="Basic and acidic residues" evidence="1">
    <location>
        <begin position="173"/>
        <end position="187"/>
    </location>
</feature>
<accession>A0A409X2J6</accession>
<feature type="compositionally biased region" description="Gly residues" evidence="1">
    <location>
        <begin position="248"/>
        <end position="257"/>
    </location>
</feature>
<feature type="region of interest" description="Disordered" evidence="1">
    <location>
        <begin position="156"/>
        <end position="188"/>
    </location>
</feature>